<evidence type="ECO:0000256" key="1">
    <source>
        <dbReference type="ARBA" id="ARBA00022729"/>
    </source>
</evidence>
<reference evidence="6" key="1">
    <citation type="submission" date="2011-08" db="EMBL/GenBank/DDBJ databases">
        <authorList>
            <person name="Rombauts S."/>
        </authorList>
    </citation>
    <scope>NUCLEOTIDE SEQUENCE</scope>
    <source>
        <strain evidence="6">London</strain>
    </source>
</reference>
<name>T1JS24_TETUR</name>
<dbReference type="PANTHER" id="PTHR33562">
    <property type="entry name" value="ATILLA, ISOFORM B-RELATED-RELATED"/>
    <property type="match status" value="1"/>
</dbReference>
<sequence length="137" mass="15487">MDKSNLYLQLAIILLAFGYSQSLDCYVCSSHNNTDCSEIFDKENTKIQPTTCDIYDAKYCIKTTGLYEGKIGVLRFCSSRKFEDYCDYVKRVGDSRPLRSCVYACSSDGCNRGDKLSNVNSLLVFTSSIIFMAAYFK</sequence>
<keyword evidence="3" id="KW-0472">Membrane</keyword>
<gene>
    <name evidence="5" type="primary">107359658</name>
</gene>
<dbReference type="AlphaFoldDB" id="T1JS24"/>
<dbReference type="eggNOG" id="ENOG502S46E">
    <property type="taxonomic scope" value="Eukaryota"/>
</dbReference>
<feature type="transmembrane region" description="Helical" evidence="3">
    <location>
        <begin position="119"/>
        <end position="136"/>
    </location>
</feature>
<evidence type="ECO:0000256" key="2">
    <source>
        <dbReference type="ARBA" id="ARBA00023180"/>
    </source>
</evidence>
<dbReference type="PANTHER" id="PTHR33562:SF18">
    <property type="entry name" value="BOUDIN-RELATED"/>
    <property type="match status" value="1"/>
</dbReference>
<evidence type="ECO:0000256" key="3">
    <source>
        <dbReference type="SAM" id="Phobius"/>
    </source>
</evidence>
<dbReference type="InterPro" id="IPR045860">
    <property type="entry name" value="Snake_toxin-like_sf"/>
</dbReference>
<dbReference type="KEGG" id="tut:107359658"/>
<dbReference type="OrthoDB" id="8188641at2759"/>
<dbReference type="CDD" id="cd23590">
    <property type="entry name" value="TFP_LU_ECD_Bou"/>
    <property type="match status" value="1"/>
</dbReference>
<evidence type="ECO:0000256" key="4">
    <source>
        <dbReference type="SAM" id="SignalP"/>
    </source>
</evidence>
<evidence type="ECO:0000313" key="6">
    <source>
        <dbReference type="Proteomes" id="UP000015104"/>
    </source>
</evidence>
<keyword evidence="3" id="KW-0812">Transmembrane</keyword>
<dbReference type="Pfam" id="PF17064">
    <property type="entry name" value="QVR"/>
    <property type="match status" value="1"/>
</dbReference>
<keyword evidence="3" id="KW-1133">Transmembrane helix</keyword>
<organism evidence="5 6">
    <name type="scientific">Tetranychus urticae</name>
    <name type="common">Two-spotted spider mite</name>
    <dbReference type="NCBI Taxonomy" id="32264"/>
    <lineage>
        <taxon>Eukaryota</taxon>
        <taxon>Metazoa</taxon>
        <taxon>Ecdysozoa</taxon>
        <taxon>Arthropoda</taxon>
        <taxon>Chelicerata</taxon>
        <taxon>Arachnida</taxon>
        <taxon>Acari</taxon>
        <taxon>Acariformes</taxon>
        <taxon>Trombidiformes</taxon>
        <taxon>Prostigmata</taxon>
        <taxon>Eleutherengona</taxon>
        <taxon>Raphignathae</taxon>
        <taxon>Tetranychoidea</taxon>
        <taxon>Tetranychidae</taxon>
        <taxon>Tetranychus</taxon>
    </lineage>
</organism>
<accession>T1JS24</accession>
<keyword evidence="6" id="KW-1185">Reference proteome</keyword>
<dbReference type="GO" id="GO:0030431">
    <property type="term" value="P:sleep"/>
    <property type="evidence" value="ECO:0007669"/>
    <property type="project" value="InterPro"/>
</dbReference>
<proteinExistence type="predicted"/>
<keyword evidence="2" id="KW-0325">Glycoprotein</keyword>
<dbReference type="OMA" id="YDIPDIQ"/>
<protein>
    <submittedName>
        <fullName evidence="5">Uncharacterized protein</fullName>
    </submittedName>
</protein>
<feature type="signal peptide" evidence="4">
    <location>
        <begin position="1"/>
        <end position="22"/>
    </location>
</feature>
<evidence type="ECO:0000313" key="5">
    <source>
        <dbReference type="EnsemblMetazoa" id="tetur01g08990.1"/>
    </source>
</evidence>
<reference evidence="5" key="2">
    <citation type="submission" date="2015-06" db="UniProtKB">
        <authorList>
            <consortium name="EnsemblMetazoa"/>
        </authorList>
    </citation>
    <scope>IDENTIFICATION</scope>
</reference>
<dbReference type="Proteomes" id="UP000015104">
    <property type="component" value="Unassembled WGS sequence"/>
</dbReference>
<dbReference type="HOGENOM" id="CLU_144366_0_0_1"/>
<dbReference type="SUPFAM" id="SSF57302">
    <property type="entry name" value="Snake toxin-like"/>
    <property type="match status" value="1"/>
</dbReference>
<dbReference type="GO" id="GO:0032222">
    <property type="term" value="P:regulation of synaptic transmission, cholinergic"/>
    <property type="evidence" value="ECO:0007669"/>
    <property type="project" value="InterPro"/>
</dbReference>
<dbReference type="InterPro" id="IPR050975">
    <property type="entry name" value="Sleep_regulator"/>
</dbReference>
<feature type="chain" id="PRO_5004590665" evidence="4">
    <location>
        <begin position="23"/>
        <end position="137"/>
    </location>
</feature>
<dbReference type="InterPro" id="IPR031424">
    <property type="entry name" value="QVR-like"/>
</dbReference>
<dbReference type="EMBL" id="CAEY01000458">
    <property type="status" value="NOT_ANNOTATED_CDS"/>
    <property type="molecule type" value="Genomic_DNA"/>
</dbReference>
<dbReference type="EnsemblMetazoa" id="tetur01g08990.1">
    <property type="protein sequence ID" value="tetur01g08990.1"/>
    <property type="gene ID" value="tetur01g08990"/>
</dbReference>
<keyword evidence="1 4" id="KW-0732">Signal</keyword>